<dbReference type="Pfam" id="PF09722">
    <property type="entry name" value="Xre_MbcA_ParS_C"/>
    <property type="match status" value="1"/>
</dbReference>
<name>A0A840RIU3_9NEIS</name>
<dbReference type="InterPro" id="IPR046847">
    <property type="entry name" value="Xre-like_HTH"/>
</dbReference>
<keyword evidence="4" id="KW-1185">Reference proteome</keyword>
<dbReference type="Pfam" id="PF20432">
    <property type="entry name" value="Xre-like-HTH"/>
    <property type="match status" value="1"/>
</dbReference>
<reference evidence="3 4" key="1">
    <citation type="submission" date="2020-08" db="EMBL/GenBank/DDBJ databases">
        <title>Genomic Encyclopedia of Type Strains, Phase IV (KMG-IV): sequencing the most valuable type-strain genomes for metagenomic binning, comparative biology and taxonomic classification.</title>
        <authorList>
            <person name="Goeker M."/>
        </authorList>
    </citation>
    <scope>NUCLEOTIDE SEQUENCE [LARGE SCALE GENOMIC DNA]</scope>
    <source>
        <strain evidence="3 4">DSM 18233</strain>
    </source>
</reference>
<sequence>MTALQKPTPQEEAVVTRAVVRTAEKLDFRQSDLGRLLGLSGASVSRMVHGQYELNIHRPEWDVALALIRVYRSLSSILGGQEDLIRRWMHSPNTDLGGVPSDILRRGAGGLFQVGIYLDSMRGRI</sequence>
<evidence type="ECO:0000313" key="3">
    <source>
        <dbReference type="EMBL" id="MBB5192390.1"/>
    </source>
</evidence>
<organism evidence="3 4">
    <name type="scientific">Silvimonas terrae</name>
    <dbReference type="NCBI Taxonomy" id="300266"/>
    <lineage>
        <taxon>Bacteria</taxon>
        <taxon>Pseudomonadati</taxon>
        <taxon>Pseudomonadota</taxon>
        <taxon>Betaproteobacteria</taxon>
        <taxon>Neisseriales</taxon>
        <taxon>Chitinibacteraceae</taxon>
        <taxon>Silvimonas</taxon>
    </lineage>
</organism>
<protein>
    <recommendedName>
        <fullName evidence="5">DUF2384 domain-containing protein</fullName>
    </recommendedName>
</protein>
<comment type="caution">
    <text evidence="3">The sequence shown here is derived from an EMBL/GenBank/DDBJ whole genome shotgun (WGS) entry which is preliminary data.</text>
</comment>
<dbReference type="InterPro" id="IPR024467">
    <property type="entry name" value="Xre/MbcA/ParS-like_toxin-bd"/>
</dbReference>
<dbReference type="EMBL" id="JACHHN010000006">
    <property type="protein sequence ID" value="MBB5192390.1"/>
    <property type="molecule type" value="Genomic_DNA"/>
</dbReference>
<dbReference type="AlphaFoldDB" id="A0A840RIU3"/>
<dbReference type="RefSeq" id="WP_184102059.1">
    <property type="nucleotide sequence ID" value="NZ_JACHHN010000006.1"/>
</dbReference>
<evidence type="ECO:0000259" key="2">
    <source>
        <dbReference type="Pfam" id="PF20432"/>
    </source>
</evidence>
<accession>A0A840RIU3</accession>
<dbReference type="Proteomes" id="UP000543030">
    <property type="component" value="Unassembled WGS sequence"/>
</dbReference>
<proteinExistence type="predicted"/>
<evidence type="ECO:0000259" key="1">
    <source>
        <dbReference type="Pfam" id="PF09722"/>
    </source>
</evidence>
<gene>
    <name evidence="3" type="ORF">HNQ50_003131</name>
</gene>
<evidence type="ECO:0000313" key="4">
    <source>
        <dbReference type="Proteomes" id="UP000543030"/>
    </source>
</evidence>
<evidence type="ECO:0008006" key="5">
    <source>
        <dbReference type="Google" id="ProtNLM"/>
    </source>
</evidence>
<dbReference type="GO" id="GO:0003677">
    <property type="term" value="F:DNA binding"/>
    <property type="evidence" value="ECO:0007669"/>
    <property type="project" value="InterPro"/>
</dbReference>
<feature type="domain" description="Antitoxin Xre/MbcA/ParS-like toxin-binding" evidence="1">
    <location>
        <begin position="76"/>
        <end position="123"/>
    </location>
</feature>
<feature type="domain" description="Antitoxin Xre-like helix-turn-helix" evidence="2">
    <location>
        <begin position="9"/>
        <end position="68"/>
    </location>
</feature>